<protein>
    <submittedName>
        <fullName evidence="1">Uncharacterized protein</fullName>
    </submittedName>
</protein>
<accession>A0AA39X152</accession>
<proteinExistence type="predicted"/>
<organism evidence="1 2">
    <name type="scientific">Bombardia bombarda</name>
    <dbReference type="NCBI Taxonomy" id="252184"/>
    <lineage>
        <taxon>Eukaryota</taxon>
        <taxon>Fungi</taxon>
        <taxon>Dikarya</taxon>
        <taxon>Ascomycota</taxon>
        <taxon>Pezizomycotina</taxon>
        <taxon>Sordariomycetes</taxon>
        <taxon>Sordariomycetidae</taxon>
        <taxon>Sordariales</taxon>
        <taxon>Lasiosphaeriaceae</taxon>
        <taxon>Bombardia</taxon>
    </lineage>
</organism>
<evidence type="ECO:0000313" key="1">
    <source>
        <dbReference type="EMBL" id="KAK0625241.1"/>
    </source>
</evidence>
<keyword evidence="2" id="KW-1185">Reference proteome</keyword>
<reference evidence="1" key="1">
    <citation type="submission" date="2023-06" db="EMBL/GenBank/DDBJ databases">
        <title>Genome-scale phylogeny and comparative genomics of the fungal order Sordariales.</title>
        <authorList>
            <consortium name="Lawrence Berkeley National Laboratory"/>
            <person name="Hensen N."/>
            <person name="Bonometti L."/>
            <person name="Westerberg I."/>
            <person name="Brannstrom I.O."/>
            <person name="Guillou S."/>
            <person name="Cros-Aarteil S."/>
            <person name="Calhoun S."/>
            <person name="Haridas S."/>
            <person name="Kuo A."/>
            <person name="Mondo S."/>
            <person name="Pangilinan J."/>
            <person name="Riley R."/>
            <person name="LaButti K."/>
            <person name="Andreopoulos B."/>
            <person name="Lipzen A."/>
            <person name="Chen C."/>
            <person name="Yanf M."/>
            <person name="Daum C."/>
            <person name="Ng V."/>
            <person name="Clum A."/>
            <person name="Steindorff A."/>
            <person name="Ohm R."/>
            <person name="Martin F."/>
            <person name="Silar P."/>
            <person name="Natvig D."/>
            <person name="Lalanne C."/>
            <person name="Gautier V."/>
            <person name="Ament-velasquez S.L."/>
            <person name="Kruys A."/>
            <person name="Hutchinson M.I."/>
            <person name="Powell A.J."/>
            <person name="Barry K."/>
            <person name="Miller A.N."/>
            <person name="Grigoriev I.V."/>
            <person name="Debuchy R."/>
            <person name="Gladieux P."/>
            <person name="Thoren M.H."/>
            <person name="Johannesson H."/>
        </authorList>
    </citation>
    <scope>NUCLEOTIDE SEQUENCE</scope>
    <source>
        <strain evidence="1">SMH3391-2</strain>
    </source>
</reference>
<evidence type="ECO:0000313" key="2">
    <source>
        <dbReference type="Proteomes" id="UP001174934"/>
    </source>
</evidence>
<name>A0AA39X152_9PEZI</name>
<dbReference type="EMBL" id="JAULSR010000003">
    <property type="protein sequence ID" value="KAK0625241.1"/>
    <property type="molecule type" value="Genomic_DNA"/>
</dbReference>
<gene>
    <name evidence="1" type="ORF">B0T17DRAFT_532304</name>
</gene>
<dbReference type="AlphaFoldDB" id="A0AA39X152"/>
<dbReference type="Proteomes" id="UP001174934">
    <property type="component" value="Unassembled WGS sequence"/>
</dbReference>
<comment type="caution">
    <text evidence="1">The sequence shown here is derived from an EMBL/GenBank/DDBJ whole genome shotgun (WGS) entry which is preliminary data.</text>
</comment>
<sequence length="95" mass="10336">MCIVLLCIPPNHTSHHTTIPYTFAYQPPTSRTHPPVAVSPFNLSVRRPHVPLTPSLAFEIPNSVLPLSRSLAIPTGLVALTHSLTQSLQQPDALL</sequence>